<evidence type="ECO:0000259" key="3">
    <source>
        <dbReference type="Pfam" id="PF00561"/>
    </source>
</evidence>
<dbReference type="AlphaFoldDB" id="A0A250X0T9"/>
<dbReference type="PANTHER" id="PTHR43248">
    <property type="entry name" value="2-SUCCINYL-6-HYDROXY-2,4-CYCLOHEXADIENE-1-CARBOXYLATE SYNTHASE"/>
    <property type="match status" value="1"/>
</dbReference>
<dbReference type="InterPro" id="IPR051601">
    <property type="entry name" value="Serine_prot/Carboxylest_S33"/>
</dbReference>
<proteinExistence type="inferred from homology"/>
<dbReference type="GO" id="GO:0006508">
    <property type="term" value="P:proteolysis"/>
    <property type="evidence" value="ECO:0007669"/>
    <property type="project" value="InterPro"/>
</dbReference>
<dbReference type="SUPFAM" id="SSF53474">
    <property type="entry name" value="alpha/beta-Hydrolases"/>
    <property type="match status" value="1"/>
</dbReference>
<dbReference type="PRINTS" id="PR00793">
    <property type="entry name" value="PROAMNOPTASE"/>
</dbReference>
<comment type="similarity">
    <text evidence="1">Belongs to the peptidase S33 family.</text>
</comment>
<dbReference type="InterPro" id="IPR002410">
    <property type="entry name" value="Peptidase_S33"/>
</dbReference>
<dbReference type="GO" id="GO:0008233">
    <property type="term" value="F:peptidase activity"/>
    <property type="evidence" value="ECO:0007669"/>
    <property type="project" value="InterPro"/>
</dbReference>
<dbReference type="EMBL" id="BEGY01000019">
    <property type="protein sequence ID" value="GAX76714.1"/>
    <property type="molecule type" value="Genomic_DNA"/>
</dbReference>
<protein>
    <recommendedName>
        <fullName evidence="3">AB hydrolase-1 domain-containing protein</fullName>
    </recommendedName>
</protein>
<feature type="domain" description="AB hydrolase-1" evidence="3">
    <location>
        <begin position="86"/>
        <end position="213"/>
    </location>
</feature>
<evidence type="ECO:0000313" key="4">
    <source>
        <dbReference type="EMBL" id="GAX76714.1"/>
    </source>
</evidence>
<comment type="caution">
    <text evidence="4">The sequence shown here is derived from an EMBL/GenBank/DDBJ whole genome shotgun (WGS) entry which is preliminary data.</text>
</comment>
<keyword evidence="2" id="KW-0378">Hydrolase</keyword>
<dbReference type="Proteomes" id="UP000232323">
    <property type="component" value="Unassembled WGS sequence"/>
</dbReference>
<name>A0A250X0T9_9CHLO</name>
<gene>
    <name evidence="4" type="ORF">CEUSTIGMA_g4160.t1</name>
</gene>
<dbReference type="STRING" id="1157962.A0A250X0T9"/>
<dbReference type="OrthoDB" id="1898734at2759"/>
<dbReference type="InterPro" id="IPR029058">
    <property type="entry name" value="AB_hydrolase_fold"/>
</dbReference>
<accession>A0A250X0T9</accession>
<evidence type="ECO:0000256" key="2">
    <source>
        <dbReference type="ARBA" id="ARBA00022801"/>
    </source>
</evidence>
<sequence length="482" mass="54174">MDAAKRRKIDDQVQGSPVASLVLEATESEVLASHSSSNTFKYSGGLTYTDHYFRTVLDYNGEVAGEIDIFVREVVASAKHDQRLPCLLFLTGGPGFSCPRPNEFAPWIKCALSHFRVILLDQRGTGNSSPITVNSLSKKGSPREQAQYLSFFRADSIVRDAEMVRKTLVPSESYGGRWSVLGQSFGGFCSITYISIAPDSLIEVFITGGIPPDISLPCSAEAVYRALYRRVMLQNQRYYMRFPSDIAHVQKIVQYLLAQPCGAVRLPSGSLLTPRCLQLLGLNGLGMSGGFERLHFMLESFFDGEGEISPAFMKAFEAQMAWDSNPLYVLLHESIYCQGAASNWAAHRVRSEPEFSTVFDAKSSFYTGKAVYFTGEMVFPWMFEDMAYLRQYKEAADLVASKSDWGPLYNQAVLQKNYIPVTAAVYYEDMYVDMELSKPTADLIHGLRQWVTNEYRHSGIRDDGVRIFERLLNVARDNIWQD</sequence>
<evidence type="ECO:0000256" key="1">
    <source>
        <dbReference type="ARBA" id="ARBA00010088"/>
    </source>
</evidence>
<dbReference type="Pfam" id="PF00561">
    <property type="entry name" value="Abhydrolase_1"/>
    <property type="match status" value="1"/>
</dbReference>
<keyword evidence="5" id="KW-1185">Reference proteome</keyword>
<organism evidence="4 5">
    <name type="scientific">Chlamydomonas eustigma</name>
    <dbReference type="NCBI Taxonomy" id="1157962"/>
    <lineage>
        <taxon>Eukaryota</taxon>
        <taxon>Viridiplantae</taxon>
        <taxon>Chlorophyta</taxon>
        <taxon>core chlorophytes</taxon>
        <taxon>Chlorophyceae</taxon>
        <taxon>CS clade</taxon>
        <taxon>Chlamydomonadales</taxon>
        <taxon>Chlamydomonadaceae</taxon>
        <taxon>Chlamydomonas</taxon>
    </lineage>
</organism>
<dbReference type="InterPro" id="IPR000073">
    <property type="entry name" value="AB_hydrolase_1"/>
</dbReference>
<reference evidence="4 5" key="1">
    <citation type="submission" date="2017-08" db="EMBL/GenBank/DDBJ databases">
        <title>Acidophilic green algal genome provides insights into adaptation to an acidic environment.</title>
        <authorList>
            <person name="Hirooka S."/>
            <person name="Hirose Y."/>
            <person name="Kanesaki Y."/>
            <person name="Higuchi S."/>
            <person name="Fujiwara T."/>
            <person name="Onuma R."/>
            <person name="Era A."/>
            <person name="Ohbayashi R."/>
            <person name="Uzuka A."/>
            <person name="Nozaki H."/>
            <person name="Yoshikawa H."/>
            <person name="Miyagishima S.Y."/>
        </authorList>
    </citation>
    <scope>NUCLEOTIDE SEQUENCE [LARGE SCALE GENOMIC DNA]</scope>
    <source>
        <strain evidence="4 5">NIES-2499</strain>
    </source>
</reference>
<evidence type="ECO:0000313" key="5">
    <source>
        <dbReference type="Proteomes" id="UP000232323"/>
    </source>
</evidence>
<dbReference type="PANTHER" id="PTHR43248:SF2">
    <property type="entry name" value="PROLYL AMINOPEPTIDASE"/>
    <property type="match status" value="1"/>
</dbReference>
<dbReference type="Gene3D" id="3.40.50.1820">
    <property type="entry name" value="alpha/beta hydrolase"/>
    <property type="match status" value="1"/>
</dbReference>